<dbReference type="VEuPathDB" id="FungiDB:GGTG_02220"/>
<evidence type="ECO:0000313" key="1">
    <source>
        <dbReference type="EMBL" id="EJT82246.1"/>
    </source>
</evidence>
<evidence type="ECO:0000313" key="2">
    <source>
        <dbReference type="EnsemblFungi" id="EJT82246"/>
    </source>
</evidence>
<reference evidence="2" key="5">
    <citation type="submission" date="2018-04" db="UniProtKB">
        <authorList>
            <consortium name="EnsemblFungi"/>
        </authorList>
    </citation>
    <scope>IDENTIFICATION</scope>
    <source>
        <strain evidence="2">R3-111a-1</strain>
    </source>
</reference>
<protein>
    <submittedName>
        <fullName evidence="1 2">Uncharacterized protein</fullName>
    </submittedName>
</protein>
<name>J3NLS0_GAET3</name>
<dbReference type="Proteomes" id="UP000006039">
    <property type="component" value="Unassembled WGS sequence"/>
</dbReference>
<organism evidence="1">
    <name type="scientific">Gaeumannomyces tritici (strain R3-111a-1)</name>
    <name type="common">Wheat and barley take-all root rot fungus</name>
    <name type="synonym">Gaeumannomyces graminis var. tritici</name>
    <dbReference type="NCBI Taxonomy" id="644352"/>
    <lineage>
        <taxon>Eukaryota</taxon>
        <taxon>Fungi</taxon>
        <taxon>Dikarya</taxon>
        <taxon>Ascomycota</taxon>
        <taxon>Pezizomycotina</taxon>
        <taxon>Sordariomycetes</taxon>
        <taxon>Sordariomycetidae</taxon>
        <taxon>Magnaporthales</taxon>
        <taxon>Magnaporthaceae</taxon>
        <taxon>Gaeumannomyces</taxon>
    </lineage>
</organism>
<dbReference type="GeneID" id="20342678"/>
<dbReference type="EMBL" id="GL385395">
    <property type="protein sequence ID" value="EJT82246.1"/>
    <property type="molecule type" value="Genomic_DNA"/>
</dbReference>
<dbReference type="HOGENOM" id="CLU_2413374_0_0_1"/>
<reference evidence="1" key="2">
    <citation type="submission" date="2010-07" db="EMBL/GenBank/DDBJ databases">
        <authorList>
            <consortium name="The Broad Institute Genome Sequencing Platform"/>
            <consortium name="Broad Institute Genome Sequencing Center for Infectious Disease"/>
            <person name="Ma L.-J."/>
            <person name="Dead R."/>
            <person name="Young S."/>
            <person name="Zeng Q."/>
            <person name="Koehrsen M."/>
            <person name="Alvarado L."/>
            <person name="Berlin A."/>
            <person name="Chapman S.B."/>
            <person name="Chen Z."/>
            <person name="Freedman E."/>
            <person name="Gellesch M."/>
            <person name="Goldberg J."/>
            <person name="Griggs A."/>
            <person name="Gujja S."/>
            <person name="Heilman E.R."/>
            <person name="Heiman D."/>
            <person name="Hepburn T."/>
            <person name="Howarth C."/>
            <person name="Jen D."/>
            <person name="Larson L."/>
            <person name="Mehta T."/>
            <person name="Neiman D."/>
            <person name="Pearson M."/>
            <person name="Roberts A."/>
            <person name="Saif S."/>
            <person name="Shea T."/>
            <person name="Shenoy N."/>
            <person name="Sisk P."/>
            <person name="Stolte C."/>
            <person name="Sykes S."/>
            <person name="Walk T."/>
            <person name="White J."/>
            <person name="Yandava C."/>
            <person name="Haas B."/>
            <person name="Nusbaum C."/>
            <person name="Birren B."/>
        </authorList>
    </citation>
    <scope>NUCLEOTIDE SEQUENCE</scope>
    <source>
        <strain evidence="1">R3-111a-1</strain>
    </source>
</reference>
<reference evidence="3" key="1">
    <citation type="submission" date="2010-07" db="EMBL/GenBank/DDBJ databases">
        <title>The genome sequence of Gaeumannomyces graminis var. tritici strain R3-111a-1.</title>
        <authorList>
            <consortium name="The Broad Institute Genome Sequencing Platform"/>
            <person name="Ma L.-J."/>
            <person name="Dead R."/>
            <person name="Young S."/>
            <person name="Zeng Q."/>
            <person name="Koehrsen M."/>
            <person name="Alvarado L."/>
            <person name="Berlin A."/>
            <person name="Chapman S.B."/>
            <person name="Chen Z."/>
            <person name="Freedman E."/>
            <person name="Gellesch M."/>
            <person name="Goldberg J."/>
            <person name="Griggs A."/>
            <person name="Gujja S."/>
            <person name="Heilman E.R."/>
            <person name="Heiman D."/>
            <person name="Hepburn T."/>
            <person name="Howarth C."/>
            <person name="Jen D."/>
            <person name="Larson L."/>
            <person name="Mehta T."/>
            <person name="Neiman D."/>
            <person name="Pearson M."/>
            <person name="Roberts A."/>
            <person name="Saif S."/>
            <person name="Shea T."/>
            <person name="Shenoy N."/>
            <person name="Sisk P."/>
            <person name="Stolte C."/>
            <person name="Sykes S."/>
            <person name="Walk T."/>
            <person name="White J."/>
            <person name="Yandava C."/>
            <person name="Haas B."/>
            <person name="Nusbaum C."/>
            <person name="Birren B."/>
        </authorList>
    </citation>
    <scope>NUCLEOTIDE SEQUENCE [LARGE SCALE GENOMIC DNA]</scope>
    <source>
        <strain evidence="3">R3-111a-1</strain>
    </source>
</reference>
<evidence type="ECO:0000313" key="3">
    <source>
        <dbReference type="Proteomes" id="UP000006039"/>
    </source>
</evidence>
<dbReference type="AlphaFoldDB" id="J3NLS0"/>
<gene>
    <name evidence="2" type="primary">20342678</name>
    <name evidence="1" type="ORF">GGTG_02220</name>
</gene>
<accession>J3NLS0</accession>
<keyword evidence="3" id="KW-1185">Reference proteome</keyword>
<reference evidence="2" key="4">
    <citation type="journal article" date="2015" name="G3 (Bethesda)">
        <title>Genome sequences of three phytopathogenic species of the Magnaporthaceae family of fungi.</title>
        <authorList>
            <person name="Okagaki L.H."/>
            <person name="Nunes C.C."/>
            <person name="Sailsbery J."/>
            <person name="Clay B."/>
            <person name="Brown D."/>
            <person name="John T."/>
            <person name="Oh Y."/>
            <person name="Young N."/>
            <person name="Fitzgerald M."/>
            <person name="Haas B.J."/>
            <person name="Zeng Q."/>
            <person name="Young S."/>
            <person name="Adiconis X."/>
            <person name="Fan L."/>
            <person name="Levin J.Z."/>
            <person name="Mitchell T.K."/>
            <person name="Okubara P.A."/>
            <person name="Farman M.L."/>
            <person name="Kohn L.M."/>
            <person name="Birren B."/>
            <person name="Ma L.-J."/>
            <person name="Dean R.A."/>
        </authorList>
    </citation>
    <scope>NUCLEOTIDE SEQUENCE</scope>
    <source>
        <strain evidence="2">R3-111a-1</strain>
    </source>
</reference>
<proteinExistence type="predicted"/>
<sequence length="92" mass="10097">MPTAACPPFPVVIRAAPTAAPVLFALDRREYGPIKVSRANSWQRIALAQSTAELIPACRPRPSYDLRQRLRTLCPVGKDDILVGSVWTLARA</sequence>
<reference evidence="1" key="3">
    <citation type="submission" date="2010-09" db="EMBL/GenBank/DDBJ databases">
        <title>Annotation of Gaeumannomyces graminis var. tritici R3-111a-1.</title>
        <authorList>
            <consortium name="The Broad Institute Genome Sequencing Platform"/>
            <person name="Ma L.-J."/>
            <person name="Dead R."/>
            <person name="Young S.K."/>
            <person name="Zeng Q."/>
            <person name="Gargeya S."/>
            <person name="Fitzgerald M."/>
            <person name="Haas B."/>
            <person name="Abouelleil A."/>
            <person name="Alvarado L."/>
            <person name="Arachchi H.M."/>
            <person name="Berlin A."/>
            <person name="Brown A."/>
            <person name="Chapman S.B."/>
            <person name="Chen Z."/>
            <person name="Dunbar C."/>
            <person name="Freedman E."/>
            <person name="Gearin G."/>
            <person name="Gellesch M."/>
            <person name="Goldberg J."/>
            <person name="Griggs A."/>
            <person name="Gujja S."/>
            <person name="Heiman D."/>
            <person name="Howarth C."/>
            <person name="Larson L."/>
            <person name="Lui A."/>
            <person name="MacDonald P.J.P."/>
            <person name="Mehta T."/>
            <person name="Montmayeur A."/>
            <person name="Murphy C."/>
            <person name="Neiman D."/>
            <person name="Pearson M."/>
            <person name="Priest M."/>
            <person name="Roberts A."/>
            <person name="Saif S."/>
            <person name="Shea T."/>
            <person name="Shenoy N."/>
            <person name="Sisk P."/>
            <person name="Stolte C."/>
            <person name="Sykes S."/>
            <person name="Yandava C."/>
            <person name="Wortman J."/>
            <person name="Nusbaum C."/>
            <person name="Birren B."/>
        </authorList>
    </citation>
    <scope>NUCLEOTIDE SEQUENCE</scope>
    <source>
        <strain evidence="1">R3-111a-1</strain>
    </source>
</reference>
<dbReference type="EnsemblFungi" id="EJT82246">
    <property type="protein sequence ID" value="EJT82246"/>
    <property type="gene ID" value="GGTG_02220"/>
</dbReference>
<dbReference type="RefSeq" id="XP_009218255.1">
    <property type="nucleotide sequence ID" value="XM_009219991.1"/>
</dbReference>